<dbReference type="AlphaFoldDB" id="A0A9R1VRL8"/>
<feature type="signal peptide" evidence="1">
    <location>
        <begin position="1"/>
        <end position="23"/>
    </location>
</feature>
<comment type="caution">
    <text evidence="2">The sequence shown here is derived from an EMBL/GenBank/DDBJ whole genome shotgun (WGS) entry which is preliminary data.</text>
</comment>
<reference evidence="2 3" key="1">
    <citation type="journal article" date="2017" name="Nat. Commun.">
        <title>Genome assembly with in vitro proximity ligation data and whole-genome triplication in lettuce.</title>
        <authorList>
            <person name="Reyes-Chin-Wo S."/>
            <person name="Wang Z."/>
            <person name="Yang X."/>
            <person name="Kozik A."/>
            <person name="Arikit S."/>
            <person name="Song C."/>
            <person name="Xia L."/>
            <person name="Froenicke L."/>
            <person name="Lavelle D.O."/>
            <person name="Truco M.J."/>
            <person name="Xia R."/>
            <person name="Zhu S."/>
            <person name="Xu C."/>
            <person name="Xu H."/>
            <person name="Xu X."/>
            <person name="Cox K."/>
            <person name="Korf I."/>
            <person name="Meyers B.C."/>
            <person name="Michelmore R.W."/>
        </authorList>
    </citation>
    <scope>NUCLEOTIDE SEQUENCE [LARGE SCALE GENOMIC DNA]</scope>
    <source>
        <strain evidence="3">cv. Salinas</strain>
        <tissue evidence="2">Seedlings</tissue>
    </source>
</reference>
<protein>
    <submittedName>
        <fullName evidence="2">Uncharacterized protein</fullName>
    </submittedName>
</protein>
<evidence type="ECO:0000256" key="1">
    <source>
        <dbReference type="SAM" id="SignalP"/>
    </source>
</evidence>
<proteinExistence type="predicted"/>
<sequence>MSLRISILLVCLIMNLWVLLNDSHNRSMRSFIIICNELQYQEFTDITYNSGVQLHVYMDHFGTTLHATKENEIEDNCFIMSNM</sequence>
<evidence type="ECO:0000313" key="2">
    <source>
        <dbReference type="EMBL" id="KAJ0209958.1"/>
    </source>
</evidence>
<name>A0A9R1VRL8_LACSA</name>
<keyword evidence="3" id="KW-1185">Reference proteome</keyword>
<keyword evidence="1" id="KW-0732">Signal</keyword>
<accession>A0A9R1VRL8</accession>
<organism evidence="2 3">
    <name type="scientific">Lactuca sativa</name>
    <name type="common">Garden lettuce</name>
    <dbReference type="NCBI Taxonomy" id="4236"/>
    <lineage>
        <taxon>Eukaryota</taxon>
        <taxon>Viridiplantae</taxon>
        <taxon>Streptophyta</taxon>
        <taxon>Embryophyta</taxon>
        <taxon>Tracheophyta</taxon>
        <taxon>Spermatophyta</taxon>
        <taxon>Magnoliopsida</taxon>
        <taxon>eudicotyledons</taxon>
        <taxon>Gunneridae</taxon>
        <taxon>Pentapetalae</taxon>
        <taxon>asterids</taxon>
        <taxon>campanulids</taxon>
        <taxon>Asterales</taxon>
        <taxon>Asteraceae</taxon>
        <taxon>Cichorioideae</taxon>
        <taxon>Cichorieae</taxon>
        <taxon>Lactucinae</taxon>
        <taxon>Lactuca</taxon>
    </lineage>
</organism>
<dbReference type="Proteomes" id="UP000235145">
    <property type="component" value="Unassembled WGS sequence"/>
</dbReference>
<feature type="chain" id="PRO_5040174906" evidence="1">
    <location>
        <begin position="24"/>
        <end position="83"/>
    </location>
</feature>
<dbReference type="EMBL" id="NBSK02000004">
    <property type="protein sequence ID" value="KAJ0209958.1"/>
    <property type="molecule type" value="Genomic_DNA"/>
</dbReference>
<evidence type="ECO:0000313" key="3">
    <source>
        <dbReference type="Proteomes" id="UP000235145"/>
    </source>
</evidence>
<gene>
    <name evidence="2" type="ORF">LSAT_V11C400211770</name>
</gene>